<comment type="caution">
    <text evidence="1">The sequence shown here is derived from an EMBL/GenBank/DDBJ whole genome shotgun (WGS) entry which is preliminary data.</text>
</comment>
<dbReference type="AlphaFoldDB" id="A0A9D3W5J7"/>
<sequence>MADIFGKEEEAMKKMKTLGMERGFVALSLGNEEEEVVQVQKGPDLVSEKEELCLVGMDLERVLKGSPWT</sequence>
<name>A0A9D3W5J7_9ROSI</name>
<keyword evidence="2" id="KW-1185">Reference proteome</keyword>
<dbReference type="EMBL" id="JAIQCV010000003">
    <property type="protein sequence ID" value="KAH1113799.1"/>
    <property type="molecule type" value="Genomic_DNA"/>
</dbReference>
<protein>
    <submittedName>
        <fullName evidence="1">Uncharacterized protein</fullName>
    </submittedName>
</protein>
<dbReference type="Proteomes" id="UP000828251">
    <property type="component" value="Unassembled WGS sequence"/>
</dbReference>
<organism evidence="1 2">
    <name type="scientific">Gossypium stocksii</name>
    <dbReference type="NCBI Taxonomy" id="47602"/>
    <lineage>
        <taxon>Eukaryota</taxon>
        <taxon>Viridiplantae</taxon>
        <taxon>Streptophyta</taxon>
        <taxon>Embryophyta</taxon>
        <taxon>Tracheophyta</taxon>
        <taxon>Spermatophyta</taxon>
        <taxon>Magnoliopsida</taxon>
        <taxon>eudicotyledons</taxon>
        <taxon>Gunneridae</taxon>
        <taxon>Pentapetalae</taxon>
        <taxon>rosids</taxon>
        <taxon>malvids</taxon>
        <taxon>Malvales</taxon>
        <taxon>Malvaceae</taxon>
        <taxon>Malvoideae</taxon>
        <taxon>Gossypium</taxon>
    </lineage>
</organism>
<evidence type="ECO:0000313" key="1">
    <source>
        <dbReference type="EMBL" id="KAH1113799.1"/>
    </source>
</evidence>
<reference evidence="1 2" key="1">
    <citation type="journal article" date="2021" name="Plant Biotechnol. J.">
        <title>Multi-omics assisted identification of the key and species-specific regulatory components of drought-tolerant mechanisms in Gossypium stocksii.</title>
        <authorList>
            <person name="Yu D."/>
            <person name="Ke L."/>
            <person name="Zhang D."/>
            <person name="Wu Y."/>
            <person name="Sun Y."/>
            <person name="Mei J."/>
            <person name="Sun J."/>
            <person name="Sun Y."/>
        </authorList>
    </citation>
    <scope>NUCLEOTIDE SEQUENCE [LARGE SCALE GENOMIC DNA]</scope>
    <source>
        <strain evidence="2">cv. E1</strain>
        <tissue evidence="1">Leaf</tissue>
    </source>
</reference>
<gene>
    <name evidence="1" type="ORF">J1N35_007177</name>
</gene>
<proteinExistence type="predicted"/>
<evidence type="ECO:0000313" key="2">
    <source>
        <dbReference type="Proteomes" id="UP000828251"/>
    </source>
</evidence>
<accession>A0A9D3W5J7</accession>